<evidence type="ECO:0000259" key="2">
    <source>
        <dbReference type="Pfam" id="PF00905"/>
    </source>
</evidence>
<evidence type="ECO:0000313" key="5">
    <source>
        <dbReference type="Proteomes" id="UP000192468"/>
    </source>
</evidence>
<name>A0A1W1XHK4_9CLOT</name>
<dbReference type="GO" id="GO:0005886">
    <property type="term" value="C:plasma membrane"/>
    <property type="evidence" value="ECO:0007669"/>
    <property type="project" value="TreeGrafter"/>
</dbReference>
<dbReference type="GO" id="GO:0071555">
    <property type="term" value="P:cell wall organization"/>
    <property type="evidence" value="ECO:0007669"/>
    <property type="project" value="TreeGrafter"/>
</dbReference>
<dbReference type="GO" id="GO:0008658">
    <property type="term" value="F:penicillin binding"/>
    <property type="evidence" value="ECO:0007669"/>
    <property type="project" value="InterPro"/>
</dbReference>
<sequence>MDEISNGIRKVLFIFLLLFVVVISYVAYFEIYTAPKIVNNSDNKRLWATRNKVLRGTIYDKSNTPLASSTRGSDGVTQNRQYQGGADFAHVIGYANPQYGLTGLEAKYDKYLTDSSSISITDYIKKLIVNKGANMQEDKKGDNVITTIDSNLQKKAYDLLGNNKGAVVAINPKTGEILAMVSKPSFDPNETALKNNWTAINSDSSRPLLNRAVSGLYPPGSTFKTITAISALENINGITNKTFQDNGVLRFNSKESLSDFDGEAFGAINFKEAYVHSSNVVFGTIGLELGNPNLKKTAEDFYFNKDLPSDGIVIDKSKFPTFNSYEKGNIAQSAIGQSEVLATPMQMAMVASTIANNGVMMEPHVVSSVVSSKGDNVQKFTPVAVGTIITPDVANTMKNFMRGVVTDGTGSNADISGLDVAGKTGTADHNDGGKNAKPHSWFIGFAPVNDPQIAVAVIVEDGGQGGIAAAQIAGGVMQTSLSK</sequence>
<dbReference type="Gene3D" id="3.90.1310.10">
    <property type="entry name" value="Penicillin-binding protein 2a (Domain 2)"/>
    <property type="match status" value="1"/>
</dbReference>
<dbReference type="Gene3D" id="3.40.710.10">
    <property type="entry name" value="DD-peptidase/beta-lactamase superfamily"/>
    <property type="match status" value="1"/>
</dbReference>
<dbReference type="InterPro" id="IPR050515">
    <property type="entry name" value="Beta-lactam/transpept"/>
</dbReference>
<accession>A0A1W1XHK4</accession>
<dbReference type="OrthoDB" id="9766847at2"/>
<dbReference type="GO" id="GO:0051301">
    <property type="term" value="P:cell division"/>
    <property type="evidence" value="ECO:0007669"/>
    <property type="project" value="UniProtKB-KW"/>
</dbReference>
<keyword evidence="4" id="KW-0131">Cell cycle</keyword>
<keyword evidence="5" id="KW-1185">Reference proteome</keyword>
<dbReference type="InterPro" id="IPR001460">
    <property type="entry name" value="PCN-bd_Tpept"/>
</dbReference>
<protein>
    <submittedName>
        <fullName evidence="4">Cell division protein FtsI/penicillin-binding protein 2</fullName>
    </submittedName>
</protein>
<dbReference type="Pfam" id="PF00905">
    <property type="entry name" value="Transpeptidase"/>
    <property type="match status" value="1"/>
</dbReference>
<dbReference type="InterPro" id="IPR036138">
    <property type="entry name" value="PBP_dimer_sf"/>
</dbReference>
<organism evidence="4 5">
    <name type="scientific">Clostridium acidisoli DSM 12555</name>
    <dbReference type="NCBI Taxonomy" id="1121291"/>
    <lineage>
        <taxon>Bacteria</taxon>
        <taxon>Bacillati</taxon>
        <taxon>Bacillota</taxon>
        <taxon>Clostridia</taxon>
        <taxon>Eubacteriales</taxon>
        <taxon>Clostridiaceae</taxon>
        <taxon>Clostridium</taxon>
    </lineage>
</organism>
<dbReference type="AlphaFoldDB" id="A0A1W1XHK4"/>
<dbReference type="SUPFAM" id="SSF56519">
    <property type="entry name" value="Penicillin binding protein dimerisation domain"/>
    <property type="match status" value="1"/>
</dbReference>
<dbReference type="PANTHER" id="PTHR30627">
    <property type="entry name" value="PEPTIDOGLYCAN D,D-TRANSPEPTIDASE"/>
    <property type="match status" value="1"/>
</dbReference>
<feature type="transmembrane region" description="Helical" evidence="1">
    <location>
        <begin position="12"/>
        <end position="31"/>
    </location>
</feature>
<dbReference type="InterPro" id="IPR054120">
    <property type="entry name" value="PBPA_dimer"/>
</dbReference>
<dbReference type="STRING" id="1121291.SAMN02745134_01877"/>
<evidence type="ECO:0000256" key="1">
    <source>
        <dbReference type="SAM" id="Phobius"/>
    </source>
</evidence>
<evidence type="ECO:0000259" key="3">
    <source>
        <dbReference type="Pfam" id="PF21922"/>
    </source>
</evidence>
<keyword evidence="4" id="KW-0132">Cell division</keyword>
<dbReference type="InterPro" id="IPR012338">
    <property type="entry name" value="Beta-lactam/transpept-like"/>
</dbReference>
<reference evidence="4 5" key="1">
    <citation type="submission" date="2017-04" db="EMBL/GenBank/DDBJ databases">
        <authorList>
            <person name="Afonso C.L."/>
            <person name="Miller P.J."/>
            <person name="Scott M.A."/>
            <person name="Spackman E."/>
            <person name="Goraichik I."/>
            <person name="Dimitrov K.M."/>
            <person name="Suarez D.L."/>
            <person name="Swayne D.E."/>
        </authorList>
    </citation>
    <scope>NUCLEOTIDE SEQUENCE [LARGE SCALE GENOMIC DNA]</scope>
    <source>
        <strain evidence="4 5">DSM 12555</strain>
    </source>
</reference>
<feature type="domain" description="Penicillin binding protein A dimerisation" evidence="3">
    <location>
        <begin position="55"/>
        <end position="131"/>
    </location>
</feature>
<keyword evidence="1" id="KW-0472">Membrane</keyword>
<dbReference type="PANTHER" id="PTHR30627:SF24">
    <property type="entry name" value="PENICILLIN-BINDING PROTEIN 4B"/>
    <property type="match status" value="1"/>
</dbReference>
<feature type="domain" description="Penicillin-binding protein transpeptidase" evidence="2">
    <location>
        <begin position="165"/>
        <end position="477"/>
    </location>
</feature>
<keyword evidence="1" id="KW-0812">Transmembrane</keyword>
<evidence type="ECO:0000313" key="4">
    <source>
        <dbReference type="EMBL" id="SMC23317.1"/>
    </source>
</evidence>
<dbReference type="RefSeq" id="WP_084115435.1">
    <property type="nucleotide sequence ID" value="NZ_FWXH01000005.1"/>
</dbReference>
<keyword evidence="1" id="KW-1133">Transmembrane helix</keyword>
<gene>
    <name evidence="4" type="ORF">SAMN02745134_01877</name>
</gene>
<dbReference type="GO" id="GO:0071972">
    <property type="term" value="F:peptidoglycan L,D-transpeptidase activity"/>
    <property type="evidence" value="ECO:0007669"/>
    <property type="project" value="TreeGrafter"/>
</dbReference>
<dbReference type="Pfam" id="PF21922">
    <property type="entry name" value="PBP_dimer_2"/>
    <property type="match status" value="1"/>
</dbReference>
<dbReference type="EMBL" id="FWXH01000005">
    <property type="protein sequence ID" value="SMC23317.1"/>
    <property type="molecule type" value="Genomic_DNA"/>
</dbReference>
<dbReference type="SUPFAM" id="SSF56601">
    <property type="entry name" value="beta-lactamase/transpeptidase-like"/>
    <property type="match status" value="1"/>
</dbReference>
<proteinExistence type="predicted"/>
<dbReference type="Proteomes" id="UP000192468">
    <property type="component" value="Unassembled WGS sequence"/>
</dbReference>